<dbReference type="CDD" id="cd00067">
    <property type="entry name" value="GAL4"/>
    <property type="match status" value="1"/>
</dbReference>
<dbReference type="SMART" id="SM00066">
    <property type="entry name" value="GAL4"/>
    <property type="match status" value="1"/>
</dbReference>
<dbReference type="HOGENOM" id="CLU_024655_1_0_1"/>
<dbReference type="GO" id="GO:0008270">
    <property type="term" value="F:zinc ion binding"/>
    <property type="evidence" value="ECO:0007669"/>
    <property type="project" value="InterPro"/>
</dbReference>
<proteinExistence type="predicted"/>
<evidence type="ECO:0000256" key="1">
    <source>
        <dbReference type="ARBA" id="ARBA00023015"/>
    </source>
</evidence>
<dbReference type="EMBL" id="KN847004">
    <property type="protein sequence ID" value="KIW87453.1"/>
    <property type="molecule type" value="Genomic_DNA"/>
</dbReference>
<dbReference type="Pfam" id="PF00172">
    <property type="entry name" value="Zn_clus"/>
    <property type="match status" value="1"/>
</dbReference>
<dbReference type="InterPro" id="IPR036864">
    <property type="entry name" value="Zn2-C6_fun-type_DNA-bd_sf"/>
</dbReference>
<organism evidence="7 8">
    <name type="scientific">Cladophialophora bantiana (strain ATCC 10958 / CBS 173.52 / CDC B-1940 / NIH 8579)</name>
    <name type="common">Xylohypha bantiana</name>
    <dbReference type="NCBI Taxonomy" id="1442370"/>
    <lineage>
        <taxon>Eukaryota</taxon>
        <taxon>Fungi</taxon>
        <taxon>Dikarya</taxon>
        <taxon>Ascomycota</taxon>
        <taxon>Pezizomycotina</taxon>
        <taxon>Eurotiomycetes</taxon>
        <taxon>Chaetothyriomycetidae</taxon>
        <taxon>Chaetothyriales</taxon>
        <taxon>Herpotrichiellaceae</taxon>
        <taxon>Cladophialophora</taxon>
    </lineage>
</organism>
<dbReference type="PROSITE" id="PS50048">
    <property type="entry name" value="ZN2_CY6_FUNGAL_2"/>
    <property type="match status" value="1"/>
</dbReference>
<dbReference type="GO" id="GO:0000981">
    <property type="term" value="F:DNA-binding transcription factor activity, RNA polymerase II-specific"/>
    <property type="evidence" value="ECO:0007669"/>
    <property type="project" value="InterPro"/>
</dbReference>
<dbReference type="VEuPathDB" id="FungiDB:Z519_12089"/>
<dbReference type="InterPro" id="IPR001138">
    <property type="entry name" value="Zn2Cys6_DnaBD"/>
</dbReference>
<dbReference type="Gene3D" id="4.10.240.10">
    <property type="entry name" value="Zn(2)-C6 fungal-type DNA-binding domain"/>
    <property type="match status" value="1"/>
</dbReference>
<evidence type="ECO:0000256" key="3">
    <source>
        <dbReference type="ARBA" id="ARBA00023163"/>
    </source>
</evidence>
<gene>
    <name evidence="7" type="ORF">Z519_12089</name>
</gene>
<dbReference type="PROSITE" id="PS00463">
    <property type="entry name" value="ZN2_CY6_FUNGAL_1"/>
    <property type="match status" value="1"/>
</dbReference>
<feature type="compositionally biased region" description="Polar residues" evidence="5">
    <location>
        <begin position="57"/>
        <end position="67"/>
    </location>
</feature>
<protein>
    <recommendedName>
        <fullName evidence="6">Zn(2)-C6 fungal-type domain-containing protein</fullName>
    </recommendedName>
</protein>
<reference evidence="7" key="1">
    <citation type="submission" date="2015-01" db="EMBL/GenBank/DDBJ databases">
        <title>The Genome Sequence of Cladophialophora bantiana CBS 173.52.</title>
        <authorList>
            <consortium name="The Broad Institute Genomics Platform"/>
            <person name="Cuomo C."/>
            <person name="de Hoog S."/>
            <person name="Gorbushina A."/>
            <person name="Stielow B."/>
            <person name="Teixiera M."/>
            <person name="Abouelleil A."/>
            <person name="Chapman S.B."/>
            <person name="Priest M."/>
            <person name="Young S.K."/>
            <person name="Wortman J."/>
            <person name="Nusbaum C."/>
            <person name="Birren B."/>
        </authorList>
    </citation>
    <scope>NUCLEOTIDE SEQUENCE [LARGE SCALE GENOMIC DNA]</scope>
    <source>
        <strain evidence="7">CBS 173.52</strain>
    </source>
</reference>
<accession>A0A0D2H2C0</accession>
<feature type="region of interest" description="Disordered" evidence="5">
    <location>
        <begin position="57"/>
        <end position="91"/>
    </location>
</feature>
<keyword evidence="4" id="KW-0539">Nucleus</keyword>
<dbReference type="OrthoDB" id="4216928at2759"/>
<sequence>MTDPPISSFPSTSPLRKACRNCTRSKRRCVIGLPKCQRCRKMNLDCVYDLEPLLTQNSSGASSSPGTQRRRCRKSRALTAKSDTGHSGDASADAAEPDFLQYISSLHMSDKIHACLAHRTLVLALTAVPLTADPEATHYIIGEMLRIPDLVRKGRATPFVHPQLHGTTSQRYLAWVLEDVRFDSSHFSELITLDAQTVPLIELVAATQALILLLIQHAFNQKSTWPVNLGFELLARWTTILWTSATGRMPHNLDPWQSWILGESVRRAILMSYLLDGTYSAWRVGWCCHQLFVYALPFSSQGRLWLTDTPEKWAALTNCGPGVSIARTLVSLKEFTGTFAEKPFEPGDDLFQRLLLVSHHGKKSVEDGLMGCSGGTTKPLMTVMSFTMEK</sequence>
<keyword evidence="2" id="KW-0238">DNA-binding</keyword>
<feature type="domain" description="Zn(2)-C6 fungal-type" evidence="6">
    <location>
        <begin position="18"/>
        <end position="48"/>
    </location>
</feature>
<evidence type="ECO:0000256" key="5">
    <source>
        <dbReference type="SAM" id="MobiDB-lite"/>
    </source>
</evidence>
<dbReference type="SUPFAM" id="SSF57701">
    <property type="entry name" value="Zn2/Cys6 DNA-binding domain"/>
    <property type="match status" value="1"/>
</dbReference>
<evidence type="ECO:0000313" key="7">
    <source>
        <dbReference type="EMBL" id="KIW87453.1"/>
    </source>
</evidence>
<dbReference type="GeneID" id="27705017"/>
<keyword evidence="8" id="KW-1185">Reference proteome</keyword>
<dbReference type="RefSeq" id="XP_016614122.1">
    <property type="nucleotide sequence ID" value="XM_016769797.1"/>
</dbReference>
<dbReference type="Proteomes" id="UP000053789">
    <property type="component" value="Unassembled WGS sequence"/>
</dbReference>
<evidence type="ECO:0000256" key="2">
    <source>
        <dbReference type="ARBA" id="ARBA00023125"/>
    </source>
</evidence>
<dbReference type="AlphaFoldDB" id="A0A0D2H2C0"/>
<dbReference type="GO" id="GO:0003677">
    <property type="term" value="F:DNA binding"/>
    <property type="evidence" value="ECO:0007669"/>
    <property type="project" value="UniProtKB-KW"/>
</dbReference>
<keyword evidence="1" id="KW-0805">Transcription regulation</keyword>
<evidence type="ECO:0000256" key="4">
    <source>
        <dbReference type="ARBA" id="ARBA00023242"/>
    </source>
</evidence>
<keyword evidence="3" id="KW-0804">Transcription</keyword>
<evidence type="ECO:0000259" key="6">
    <source>
        <dbReference type="PROSITE" id="PS50048"/>
    </source>
</evidence>
<name>A0A0D2H2C0_CLAB1</name>
<evidence type="ECO:0000313" key="8">
    <source>
        <dbReference type="Proteomes" id="UP000053789"/>
    </source>
</evidence>